<dbReference type="GO" id="GO:0005739">
    <property type="term" value="C:mitochondrion"/>
    <property type="evidence" value="ECO:0007669"/>
    <property type="project" value="TreeGrafter"/>
</dbReference>
<dbReference type="Pfam" id="PF00397">
    <property type="entry name" value="WW"/>
    <property type="match status" value="1"/>
</dbReference>
<dbReference type="EMBL" id="SPLM01000001">
    <property type="protein sequence ID" value="TMW69347.1"/>
    <property type="molecule type" value="Genomic_DNA"/>
</dbReference>
<feature type="domain" description="WW" evidence="2">
    <location>
        <begin position="292"/>
        <end position="319"/>
    </location>
</feature>
<dbReference type="CDD" id="cd00201">
    <property type="entry name" value="WW"/>
    <property type="match status" value="1"/>
</dbReference>
<reference evidence="3" key="1">
    <citation type="submission" date="2019-03" db="EMBL/GenBank/DDBJ databases">
        <title>Long read genome sequence of the mycoparasitic Pythium oligandrum ATCC 38472 isolated from sugarbeet rhizosphere.</title>
        <authorList>
            <person name="Gaulin E."/>
        </authorList>
    </citation>
    <scope>NUCLEOTIDE SEQUENCE</scope>
    <source>
        <strain evidence="3">ATCC 38472_TT</strain>
    </source>
</reference>
<dbReference type="OrthoDB" id="10253878at2759"/>
<organism evidence="3 4">
    <name type="scientific">Pythium oligandrum</name>
    <name type="common">Mycoparasitic fungus</name>
    <dbReference type="NCBI Taxonomy" id="41045"/>
    <lineage>
        <taxon>Eukaryota</taxon>
        <taxon>Sar</taxon>
        <taxon>Stramenopiles</taxon>
        <taxon>Oomycota</taxon>
        <taxon>Peronosporomycetes</taxon>
        <taxon>Pythiales</taxon>
        <taxon>Pythiaceae</taxon>
        <taxon>Pythium</taxon>
    </lineage>
</organism>
<name>A0A8K1FRU2_PYTOL</name>
<dbReference type="InterPro" id="IPR036020">
    <property type="entry name" value="WW_dom_sf"/>
</dbReference>
<gene>
    <name evidence="3" type="ORF">Poli38472_001503</name>
</gene>
<dbReference type="InterPro" id="IPR001202">
    <property type="entry name" value="WW_dom"/>
</dbReference>
<dbReference type="InterPro" id="IPR021150">
    <property type="entry name" value="Ubiq_cyt_c_chap"/>
</dbReference>
<comment type="caution">
    <text evidence="3">The sequence shown here is derived from an EMBL/GenBank/DDBJ whole genome shotgun (WGS) entry which is preliminary data.</text>
</comment>
<keyword evidence="4" id="KW-1185">Reference proteome</keyword>
<sequence>MALTTFVGLRAMPVMATARRAMLRQSPVITAMRFASSNAAARAETAVHKFAWAETEMPPPSPGRGIIGRSANFDVTERQGQYERWSWLFKFLGYMNQDDQLFTDSNCVFQSCVNQSAHRGFYRALQLAPNFRGQQALLLAHVWMVHRRLALEGENGKVMQELLFDRLWEETVVRIRFMNVSELTVNKHLAEVQQLCFNALISYDRGLKDSPAAFQSTIAQHLLEDDSAAGQRIASKLVEYLKREMKNLDKLDAKYLLKGTIPWGPHVAATTSTPPLEHEDEYTIIGEQVGNWRAALDNRGKLYYWNLSTRYSVWDRPTGGDLNKGLEQQQQQE</sequence>
<comment type="similarity">
    <text evidence="1">Belongs to the CBP3 family.</text>
</comment>
<dbReference type="Gene3D" id="2.20.70.10">
    <property type="match status" value="1"/>
</dbReference>
<dbReference type="InterPro" id="IPR007129">
    <property type="entry name" value="Ubiqinol_cyt_c_chaperone_CPB3"/>
</dbReference>
<accession>A0A8K1FRU2</accession>
<dbReference type="PANTHER" id="PTHR12184:SF1">
    <property type="entry name" value="UBIQUINOL-CYTOCHROME-C REDUCTASE COMPLEX ASSEMBLY FACTOR 1"/>
    <property type="match status" value="1"/>
</dbReference>
<dbReference type="PANTHER" id="PTHR12184">
    <property type="entry name" value="UBIQUINOL-CYTOCHROME C REDUCTASE COMPLEX ASSEMBLY FACTOR 1 FAMILY MEMBER"/>
    <property type="match status" value="1"/>
</dbReference>
<protein>
    <recommendedName>
        <fullName evidence="2">WW domain-containing protein</fullName>
    </recommendedName>
</protein>
<evidence type="ECO:0000313" key="3">
    <source>
        <dbReference type="EMBL" id="TMW69347.1"/>
    </source>
</evidence>
<evidence type="ECO:0000313" key="4">
    <source>
        <dbReference type="Proteomes" id="UP000794436"/>
    </source>
</evidence>
<dbReference type="AlphaFoldDB" id="A0A8K1FRU2"/>
<evidence type="ECO:0000256" key="1">
    <source>
        <dbReference type="ARBA" id="ARBA00006407"/>
    </source>
</evidence>
<dbReference type="Pfam" id="PF03981">
    <property type="entry name" value="Ubiq_cyt_C_chap"/>
    <property type="match status" value="1"/>
</dbReference>
<dbReference type="SMART" id="SM00456">
    <property type="entry name" value="WW"/>
    <property type="match status" value="1"/>
</dbReference>
<dbReference type="Proteomes" id="UP000794436">
    <property type="component" value="Unassembled WGS sequence"/>
</dbReference>
<dbReference type="SUPFAM" id="SSF51045">
    <property type="entry name" value="WW domain"/>
    <property type="match status" value="1"/>
</dbReference>
<dbReference type="PROSITE" id="PS50020">
    <property type="entry name" value="WW_DOMAIN_2"/>
    <property type="match status" value="1"/>
</dbReference>
<evidence type="ECO:0000259" key="2">
    <source>
        <dbReference type="PROSITE" id="PS50020"/>
    </source>
</evidence>
<proteinExistence type="inferred from homology"/>
<dbReference type="GO" id="GO:0034551">
    <property type="term" value="P:mitochondrial respiratory chain complex III assembly"/>
    <property type="evidence" value="ECO:0007669"/>
    <property type="project" value="TreeGrafter"/>
</dbReference>